<evidence type="ECO:0000256" key="8">
    <source>
        <dbReference type="ARBA" id="ARBA00022553"/>
    </source>
</evidence>
<dbReference type="InterPro" id="IPR001849">
    <property type="entry name" value="PH_domain"/>
</dbReference>
<feature type="region of interest" description="Disordered" evidence="22">
    <location>
        <begin position="976"/>
        <end position="995"/>
    </location>
</feature>
<feature type="region of interest" description="Disordered" evidence="22">
    <location>
        <begin position="1634"/>
        <end position="1716"/>
    </location>
</feature>
<feature type="compositionally biased region" description="Polar residues" evidence="22">
    <location>
        <begin position="364"/>
        <end position="380"/>
    </location>
</feature>
<organism evidence="29 30">
    <name type="scientific">Clavelina lepadiformis</name>
    <name type="common">Light-bulb sea squirt</name>
    <name type="synonym">Ascidia lepadiformis</name>
    <dbReference type="NCBI Taxonomy" id="159417"/>
    <lineage>
        <taxon>Eukaryota</taxon>
        <taxon>Metazoa</taxon>
        <taxon>Chordata</taxon>
        <taxon>Tunicata</taxon>
        <taxon>Ascidiacea</taxon>
        <taxon>Aplousobranchia</taxon>
        <taxon>Clavelinidae</taxon>
        <taxon>Clavelina</taxon>
    </lineage>
</organism>
<dbReference type="PROSITE" id="PS50011">
    <property type="entry name" value="PROTEIN_KINASE_DOM"/>
    <property type="match status" value="1"/>
</dbReference>
<dbReference type="SMART" id="SM00133">
    <property type="entry name" value="S_TK_X"/>
    <property type="match status" value="1"/>
</dbReference>
<keyword evidence="16 21" id="KW-0175">Coiled coil</keyword>
<dbReference type="PROSITE" id="PS50081">
    <property type="entry name" value="ZF_DAG_PE_2"/>
    <property type="match status" value="1"/>
</dbReference>
<dbReference type="InterPro" id="IPR000961">
    <property type="entry name" value="AGC-kinase_C"/>
</dbReference>
<dbReference type="Gene3D" id="1.10.510.10">
    <property type="entry name" value="Transferase(Phosphotransferase) domain 1"/>
    <property type="match status" value="1"/>
</dbReference>
<evidence type="ECO:0000259" key="25">
    <source>
        <dbReference type="PROSITE" id="PS50081"/>
    </source>
</evidence>
<dbReference type="SMART" id="SM00220">
    <property type="entry name" value="S_TKc"/>
    <property type="match status" value="1"/>
</dbReference>
<keyword evidence="7" id="KW-0723">Serine/threonine-protein kinase</keyword>
<dbReference type="Pfam" id="PF08826">
    <property type="entry name" value="DMPK_coil"/>
    <property type="match status" value="1"/>
</dbReference>
<dbReference type="CDD" id="cd01243">
    <property type="entry name" value="PH_MRCK"/>
    <property type="match status" value="1"/>
</dbReference>
<dbReference type="SUPFAM" id="SSF69322">
    <property type="entry name" value="Tricorn protease domain 2"/>
    <property type="match status" value="1"/>
</dbReference>
<dbReference type="SUPFAM" id="SSF57889">
    <property type="entry name" value="Cysteine-rich domain"/>
    <property type="match status" value="1"/>
</dbReference>
<dbReference type="PANTHER" id="PTHR22988">
    <property type="entry name" value="MYOTONIC DYSTROPHY S/T KINASE-RELATED"/>
    <property type="match status" value="1"/>
</dbReference>
<keyword evidence="30" id="KW-1185">Reference proteome</keyword>
<dbReference type="InterPro" id="IPR008271">
    <property type="entry name" value="Ser/Thr_kinase_AS"/>
</dbReference>
<evidence type="ECO:0000256" key="11">
    <source>
        <dbReference type="ARBA" id="ARBA00022741"/>
    </source>
</evidence>
<dbReference type="Pfam" id="PF15796">
    <property type="entry name" value="KELK"/>
    <property type="match status" value="1"/>
</dbReference>
<evidence type="ECO:0000256" key="17">
    <source>
        <dbReference type="ARBA" id="ARBA00023273"/>
    </source>
</evidence>
<dbReference type="PROSITE" id="PS00107">
    <property type="entry name" value="PROTEIN_KINASE_ATP"/>
    <property type="match status" value="1"/>
</dbReference>
<keyword evidence="8" id="KW-0597">Phosphoprotein</keyword>
<dbReference type="InterPro" id="IPR017892">
    <property type="entry name" value="Pkinase_C"/>
</dbReference>
<dbReference type="InterPro" id="IPR046349">
    <property type="entry name" value="C1-like_sf"/>
</dbReference>
<feature type="domain" description="CNH" evidence="27">
    <location>
        <begin position="1237"/>
        <end position="1509"/>
    </location>
</feature>
<dbReference type="Pfam" id="PF00130">
    <property type="entry name" value="C1_1"/>
    <property type="match status" value="1"/>
</dbReference>
<evidence type="ECO:0000256" key="10">
    <source>
        <dbReference type="ARBA" id="ARBA00022723"/>
    </source>
</evidence>
<comment type="catalytic activity">
    <reaction evidence="19">
        <text>L-seryl-[protein] + ATP = O-phospho-L-seryl-[protein] + ADP + H(+)</text>
        <dbReference type="Rhea" id="RHEA:17989"/>
        <dbReference type="Rhea" id="RHEA-COMP:9863"/>
        <dbReference type="Rhea" id="RHEA-COMP:11604"/>
        <dbReference type="ChEBI" id="CHEBI:15378"/>
        <dbReference type="ChEBI" id="CHEBI:29999"/>
        <dbReference type="ChEBI" id="CHEBI:30616"/>
        <dbReference type="ChEBI" id="CHEBI:83421"/>
        <dbReference type="ChEBI" id="CHEBI:456216"/>
        <dbReference type="EC" id="2.7.11.1"/>
    </reaction>
</comment>
<reference evidence="29 30" key="1">
    <citation type="submission" date="2024-02" db="EMBL/GenBank/DDBJ databases">
        <authorList>
            <person name="Daric V."/>
            <person name="Darras S."/>
        </authorList>
    </citation>
    <scope>NUCLEOTIDE SEQUENCE [LARGE SCALE GENOMIC DNA]</scope>
</reference>
<feature type="coiled-coil region" evidence="21">
    <location>
        <begin position="455"/>
        <end position="646"/>
    </location>
</feature>
<comment type="similarity">
    <text evidence="4">Belongs to the protein kinase superfamily. AGC Ser/Thr protein kinase family. DMPK subfamily.</text>
</comment>
<evidence type="ECO:0000256" key="22">
    <source>
        <dbReference type="SAM" id="MobiDB-lite"/>
    </source>
</evidence>
<keyword evidence="11 20" id="KW-0547">Nucleotide-binding</keyword>
<name>A0ABP0GTG7_CLALP</name>
<evidence type="ECO:0000256" key="3">
    <source>
        <dbReference type="ARBA" id="ARBA00004510"/>
    </source>
</evidence>
<feature type="compositionally biased region" description="Low complexity" evidence="22">
    <location>
        <begin position="1687"/>
        <end position="1705"/>
    </location>
</feature>
<dbReference type="InterPro" id="IPR001180">
    <property type="entry name" value="CNH_dom"/>
</dbReference>
<feature type="domain" description="Phorbol-ester/DAG-type" evidence="25">
    <location>
        <begin position="1019"/>
        <end position="1069"/>
    </location>
</feature>
<keyword evidence="9" id="KW-0808">Transferase</keyword>
<dbReference type="PROSITE" id="PS50219">
    <property type="entry name" value="CNH"/>
    <property type="match status" value="1"/>
</dbReference>
<evidence type="ECO:0000256" key="5">
    <source>
        <dbReference type="ARBA" id="ARBA00012513"/>
    </source>
</evidence>
<evidence type="ECO:0000256" key="4">
    <source>
        <dbReference type="ARBA" id="ARBA00005719"/>
    </source>
</evidence>
<dbReference type="PROSITE" id="PS00479">
    <property type="entry name" value="ZF_DAG_PE_1"/>
    <property type="match status" value="1"/>
</dbReference>
<proteinExistence type="inferred from homology"/>
<evidence type="ECO:0000259" key="26">
    <source>
        <dbReference type="PROSITE" id="PS50108"/>
    </source>
</evidence>
<dbReference type="Pfam" id="PF00069">
    <property type="entry name" value="Pkinase"/>
    <property type="match status" value="1"/>
</dbReference>
<sequence length="1716" mass="196526">MNAAEGDSGHLVENRLKALEHMVLGGGDDDNDEWFSIESLLDLLIVLFDECCQSTLRKEKTVSDFIERAKPFTRKIKENRLCKNDFEFLKVIGRGAFGEVALVKMKQNERIFAMKTLNKWEMLKRAETACFKEERDVLVKGSPDWITRLHYAFQDESNLYLVMDYYVGGDLLTLLTKFDDRLPEDMARFYIAEMVLAIDSIHQLNYVHRDIKPDNVLLDVNGHIRLADFGSCLRLMTDGTVQSNVAVGTPDYISPEILQAMEDGKGRYGSECDWWSLGVCMYEMFFGETPFYAESLVDTYGKIMNHREKFRFPVQFTDVSDQAKDLMSRLVCDANERLGSNGVKDFKNHPFFAGIDWDNLTNMTPPYQPEFSSPTDTSNFDVDDLDLKPASPDSLPPPPRSSHSAFSGNHLPFIGFSFTSNSILSDTGRLRLSKSTSRVSMKAGMDKAKGDIDYDQTYERRIQRLEQEKNQLERKLQESAKLVENSPSWTENDSDELKQLKDEINFLHKKLAVADQELQAADVLRKDLEDVHQKVKTLERTNRMMKQERDEAHRDLIEARERAKEQTRQLRDAHSQRRLAMEEFSEINDRMSELQSQKSKLSRQVRDKDEEIDIISTKLDQLRQDLKKSEKLKKSLEEQRDGDRQEVVKQTKLNETYCEKLKTLEEDLLHFKRKQADGLVDGHAGSSTNSYMKHDEEIARLKKDLENLEAEHRSELSQRENLHLAEVKRLKTESRETESQCMSLQREIMILKDKVEKVRRESNQELQDSVKDVRQKHERQSKILTDNNETLQGEVERLAGELERTALQNRVYEEEIRDLKERKESVQQWESQVSEIIQWVSDEKDARGYLQALAGKMTDEMDQIKHASARTSTMDKWQTQRRQKVDRQAILELQSNLQSEIQAKQNISEKLKKTTEQSLVLEKRLNESTGRIQDLEEENCKLQQQLEDMMKRSSFEHERPLSSRFSMLNWDDLDHNDNDIDTPRSPGTDGSDLVDTSPMQMAVQKEISSYGDTAHQPNAHRFVVKTFSSPTKCSHCSSLMVGLIRQGTTCDVCTFSCHVSCAQKAPAVCPIPPDQAKRPTGIDPHRGIGTVYEGFVRIPKPMGVRKGWMRQLAVICDFKLFLYDVGESGRGVTGQPSVIASHVIDMRDEQFAVLSVTESDVIHANKKDIPCIFRVVASCMWRPVLRFQVLLLAESESAKNKWVGALTEVHRILRKHQLKDKSVFHPMEAYDPTLPYIKNALSSAIIDCDRLALGTEDGLYILELRTDEIVRVGDTKKVYAVELLPQEDMIAVISGRNRHIRLHHISALDGAEMEPIKIEEAKGCTLLTSGATCQGSTTCLCVAIKKHVFVYEMNNTKLRHKRIRDIMLPSTAQWMTVMNERLCAGYISGFTLFSIQGNGKPIPLMYYDDHSLAFLYQPPVDALCAIELSNKECLLCFSACGVYVGWDGRRTRQQELMWPATPTFIVYNAPYLIVYSDNAIDIFHPASIEWLQTIPLKRVRPLSINGSVNLALSMEPPKLVYLRNKYDEGDELVLPDTMSVGRRQLMRKTKRRSVFKVPPEEHRSNLRSELLKNPERRSQLISAPHNFNHVAHMGPGDGIQILKELPVQDTRPTVKSSQSFQHEVRGMHGVSYRQQSASLRLRQTDKTQNSSLTTSPERSYSHQRSNVNYMTGEFDHEDSDSRISTASNKSSDFSSPPSPSFQSKFTLDSETGSWDA</sequence>
<feature type="compositionally biased region" description="Polar residues" evidence="22">
    <location>
        <begin position="1706"/>
        <end position="1716"/>
    </location>
</feature>
<dbReference type="Gene3D" id="3.30.200.20">
    <property type="entry name" value="Phosphorylase Kinase, domain 1"/>
    <property type="match status" value="1"/>
</dbReference>
<dbReference type="EC" id="2.7.11.1" evidence="5"/>
<dbReference type="InterPro" id="IPR011009">
    <property type="entry name" value="Kinase-like_dom_sf"/>
</dbReference>
<evidence type="ECO:0000313" key="29">
    <source>
        <dbReference type="EMBL" id="CAK8695015.1"/>
    </source>
</evidence>
<keyword evidence="12" id="KW-0863">Zinc-finger</keyword>
<keyword evidence="15 20" id="KW-0067">ATP-binding</keyword>
<protein>
    <recommendedName>
        <fullName evidence="5">non-specific serine/threonine protein kinase</fullName>
        <ecNumber evidence="5">2.7.11.1</ecNumber>
    </recommendedName>
</protein>
<comment type="cofactor">
    <cofactor evidence="1">
        <name>Mg(2+)</name>
        <dbReference type="ChEBI" id="CHEBI:18420"/>
    </cofactor>
</comment>
<dbReference type="Gene3D" id="1.20.5.340">
    <property type="match status" value="1"/>
</dbReference>
<evidence type="ECO:0000259" key="28">
    <source>
        <dbReference type="PROSITE" id="PS51285"/>
    </source>
</evidence>
<dbReference type="InterPro" id="IPR011993">
    <property type="entry name" value="PH-like_dom_sf"/>
</dbReference>
<feature type="binding site" evidence="20">
    <location>
        <position position="115"/>
    </location>
    <ligand>
        <name>ATP</name>
        <dbReference type="ChEBI" id="CHEBI:30616"/>
    </ligand>
</feature>
<feature type="coiled-coil region" evidence="21">
    <location>
        <begin position="890"/>
        <end position="952"/>
    </location>
</feature>
<dbReference type="PROSITE" id="PS00108">
    <property type="entry name" value="PROTEIN_KINASE_ST"/>
    <property type="match status" value="1"/>
</dbReference>
<keyword evidence="14" id="KW-0862">Zinc</keyword>
<evidence type="ECO:0000259" key="23">
    <source>
        <dbReference type="PROSITE" id="PS50003"/>
    </source>
</evidence>
<dbReference type="InterPro" id="IPR000719">
    <property type="entry name" value="Prot_kinase_dom"/>
</dbReference>
<dbReference type="Proteomes" id="UP001642483">
    <property type="component" value="Unassembled WGS sequence"/>
</dbReference>
<gene>
    <name evidence="29" type="ORF">CVLEPA_LOCUS28322</name>
</gene>
<comment type="subcellular location">
    <subcellularLocation>
        <location evidence="3">Cell projection</location>
        <location evidence="3">Lamellipodium</location>
    </subcellularLocation>
    <subcellularLocation>
        <location evidence="2">Cytoplasm</location>
    </subcellularLocation>
</comment>
<feature type="coiled-coil region" evidence="21">
    <location>
        <begin position="691"/>
        <end position="832"/>
    </location>
</feature>
<dbReference type="SMART" id="SM00285">
    <property type="entry name" value="PBD"/>
    <property type="match status" value="1"/>
</dbReference>
<dbReference type="InterPro" id="IPR000095">
    <property type="entry name" value="CRIB_dom"/>
</dbReference>
<evidence type="ECO:0000256" key="19">
    <source>
        <dbReference type="ARBA" id="ARBA00048679"/>
    </source>
</evidence>
<dbReference type="Gene3D" id="3.30.60.20">
    <property type="match status" value="1"/>
</dbReference>
<dbReference type="InterPro" id="IPR017441">
    <property type="entry name" value="Protein_kinase_ATP_BS"/>
</dbReference>
<dbReference type="InterPro" id="IPR014930">
    <property type="entry name" value="Myotonic_dystrophy_kinase_coil"/>
</dbReference>
<dbReference type="Pfam" id="PF00433">
    <property type="entry name" value="Pkinase_C"/>
    <property type="match status" value="1"/>
</dbReference>
<dbReference type="SMART" id="SM00036">
    <property type="entry name" value="CNH"/>
    <property type="match status" value="1"/>
</dbReference>
<evidence type="ECO:0000256" key="21">
    <source>
        <dbReference type="SAM" id="Coils"/>
    </source>
</evidence>
<evidence type="ECO:0000256" key="2">
    <source>
        <dbReference type="ARBA" id="ARBA00004496"/>
    </source>
</evidence>
<comment type="caution">
    <text evidence="29">The sequence shown here is derived from an EMBL/GenBank/DDBJ whole genome shotgun (WGS) entry which is preliminary data.</text>
</comment>
<feature type="domain" description="AGC-kinase C-terminal" evidence="28">
    <location>
        <begin position="353"/>
        <end position="428"/>
    </location>
</feature>
<accession>A0ABP0GTG7</accession>
<feature type="domain" description="Protein kinase" evidence="24">
    <location>
        <begin position="86"/>
        <end position="352"/>
    </location>
</feature>
<evidence type="ECO:0000256" key="13">
    <source>
        <dbReference type="ARBA" id="ARBA00022777"/>
    </source>
</evidence>
<feature type="region of interest" description="Disordered" evidence="22">
    <location>
        <begin position="364"/>
        <end position="406"/>
    </location>
</feature>
<evidence type="ECO:0000256" key="9">
    <source>
        <dbReference type="ARBA" id="ARBA00022679"/>
    </source>
</evidence>
<dbReference type="SMART" id="SM00109">
    <property type="entry name" value="C1"/>
    <property type="match status" value="1"/>
</dbReference>
<dbReference type="SUPFAM" id="SSF56112">
    <property type="entry name" value="Protein kinase-like (PK-like)"/>
    <property type="match status" value="1"/>
</dbReference>
<dbReference type="InterPro" id="IPR031597">
    <property type="entry name" value="KELK"/>
</dbReference>
<evidence type="ECO:0000313" key="30">
    <source>
        <dbReference type="Proteomes" id="UP001642483"/>
    </source>
</evidence>
<feature type="compositionally biased region" description="Polar residues" evidence="22">
    <location>
        <begin position="1646"/>
        <end position="1669"/>
    </location>
</feature>
<dbReference type="InterPro" id="IPR057529">
    <property type="entry name" value="MRCK/ROCK_PH"/>
</dbReference>
<comment type="catalytic activity">
    <reaction evidence="18">
        <text>L-threonyl-[protein] + ATP = O-phospho-L-threonyl-[protein] + ADP + H(+)</text>
        <dbReference type="Rhea" id="RHEA:46608"/>
        <dbReference type="Rhea" id="RHEA-COMP:11060"/>
        <dbReference type="Rhea" id="RHEA-COMP:11605"/>
        <dbReference type="ChEBI" id="CHEBI:15378"/>
        <dbReference type="ChEBI" id="CHEBI:30013"/>
        <dbReference type="ChEBI" id="CHEBI:30616"/>
        <dbReference type="ChEBI" id="CHEBI:61977"/>
        <dbReference type="ChEBI" id="CHEBI:456216"/>
        <dbReference type="EC" id="2.7.11.1"/>
    </reaction>
</comment>
<evidence type="ECO:0000256" key="1">
    <source>
        <dbReference type="ARBA" id="ARBA00001946"/>
    </source>
</evidence>
<dbReference type="EMBL" id="CAWYQH010000141">
    <property type="protein sequence ID" value="CAK8695015.1"/>
    <property type="molecule type" value="Genomic_DNA"/>
</dbReference>
<evidence type="ECO:0000259" key="27">
    <source>
        <dbReference type="PROSITE" id="PS50219"/>
    </source>
</evidence>
<keyword evidence="17" id="KW-0966">Cell projection</keyword>
<evidence type="ECO:0000259" key="24">
    <source>
        <dbReference type="PROSITE" id="PS50011"/>
    </source>
</evidence>
<keyword evidence="10" id="KW-0479">Metal-binding</keyword>
<dbReference type="Pfam" id="PF00780">
    <property type="entry name" value="CNH"/>
    <property type="match status" value="1"/>
</dbReference>
<dbReference type="Gene3D" id="2.30.29.30">
    <property type="entry name" value="Pleckstrin-homology domain (PH domain)/Phosphotyrosine-binding domain (PTB)"/>
    <property type="match status" value="1"/>
</dbReference>
<feature type="domain" description="CRIB" evidence="26">
    <location>
        <begin position="1581"/>
        <end position="1594"/>
    </location>
</feature>
<dbReference type="InterPro" id="IPR002219">
    <property type="entry name" value="PKC_DAG/PE"/>
</dbReference>
<keyword evidence="6" id="KW-0963">Cytoplasm</keyword>
<evidence type="ECO:0000256" key="14">
    <source>
        <dbReference type="ARBA" id="ARBA00022833"/>
    </source>
</evidence>
<dbReference type="PROSITE" id="PS50108">
    <property type="entry name" value="CRIB"/>
    <property type="match status" value="1"/>
</dbReference>
<dbReference type="SUPFAM" id="SSF50729">
    <property type="entry name" value="PH domain-like"/>
    <property type="match status" value="1"/>
</dbReference>
<dbReference type="InterPro" id="IPR050839">
    <property type="entry name" value="Rho-assoc_Ser/Thr_Kinase"/>
</dbReference>
<evidence type="ECO:0000256" key="16">
    <source>
        <dbReference type="ARBA" id="ARBA00023054"/>
    </source>
</evidence>
<feature type="domain" description="PH" evidence="23">
    <location>
        <begin position="1089"/>
        <end position="1211"/>
    </location>
</feature>
<evidence type="ECO:0000256" key="7">
    <source>
        <dbReference type="ARBA" id="ARBA00022527"/>
    </source>
</evidence>
<dbReference type="PROSITE" id="PS50003">
    <property type="entry name" value="PH_DOMAIN"/>
    <property type="match status" value="1"/>
</dbReference>
<dbReference type="SMART" id="SM00233">
    <property type="entry name" value="PH"/>
    <property type="match status" value="1"/>
</dbReference>
<evidence type="ECO:0000256" key="20">
    <source>
        <dbReference type="PROSITE-ProRule" id="PRU10141"/>
    </source>
</evidence>
<dbReference type="PANTHER" id="PTHR22988:SF66">
    <property type="entry name" value="SERINE_THREONINE-PROTEIN KINASE GENGHIS KHAN"/>
    <property type="match status" value="1"/>
</dbReference>
<keyword evidence="13" id="KW-0418">Kinase</keyword>
<dbReference type="PROSITE" id="PS51285">
    <property type="entry name" value="AGC_KINASE_CTER"/>
    <property type="match status" value="1"/>
</dbReference>
<evidence type="ECO:0000256" key="15">
    <source>
        <dbReference type="ARBA" id="ARBA00022840"/>
    </source>
</evidence>
<evidence type="ECO:0000256" key="6">
    <source>
        <dbReference type="ARBA" id="ARBA00022490"/>
    </source>
</evidence>
<dbReference type="CDD" id="cd00132">
    <property type="entry name" value="CRIB"/>
    <property type="match status" value="1"/>
</dbReference>
<evidence type="ECO:0000256" key="18">
    <source>
        <dbReference type="ARBA" id="ARBA00047899"/>
    </source>
</evidence>
<evidence type="ECO:0000256" key="12">
    <source>
        <dbReference type="ARBA" id="ARBA00022771"/>
    </source>
</evidence>
<dbReference type="Pfam" id="PF25346">
    <property type="entry name" value="PH_MRCK"/>
    <property type="match status" value="1"/>
</dbReference>